<evidence type="ECO:0000256" key="1">
    <source>
        <dbReference type="ARBA" id="ARBA00001974"/>
    </source>
</evidence>
<sequence>MLNNIIPSNWGPHFWRSMHYLTIAYPDNPTEEDKQNVKEFFYAAGKILPCQMCRIHFAKNLQKYPLTDNVLENKINLINWLRHIHNEVNSWSNKKMWSYDDIINEYPIYEKKSYTVEMITIGILILIMVIIVVYMKFLRNNQ</sequence>
<gene>
    <name evidence="9" type="ORF">BMW23_0636</name>
</gene>
<dbReference type="Gene3D" id="1.20.120.310">
    <property type="entry name" value="ERV/ALR sulfhydryl oxidase domain"/>
    <property type="match status" value="1"/>
</dbReference>
<evidence type="ECO:0000256" key="2">
    <source>
        <dbReference type="ARBA" id="ARBA00022630"/>
    </source>
</evidence>
<evidence type="ECO:0000313" key="9">
    <source>
        <dbReference type="EMBL" id="ATZ80682.1"/>
    </source>
</evidence>
<dbReference type="PANTHER" id="PTHR12645">
    <property type="entry name" value="ALR/ERV"/>
    <property type="match status" value="1"/>
</dbReference>
<dbReference type="GO" id="GO:0050660">
    <property type="term" value="F:flavin adenine dinucleotide binding"/>
    <property type="evidence" value="ECO:0007669"/>
    <property type="project" value="TreeGrafter"/>
</dbReference>
<evidence type="ECO:0000256" key="3">
    <source>
        <dbReference type="ARBA" id="ARBA00022827"/>
    </source>
</evidence>
<keyword evidence="10" id="KW-1185">Reference proteome</keyword>
<keyword evidence="7" id="KW-0812">Transmembrane</keyword>
<evidence type="ECO:0000256" key="5">
    <source>
        <dbReference type="ARBA" id="ARBA00023157"/>
    </source>
</evidence>
<comment type="cofactor">
    <cofactor evidence="1 7">
        <name>FAD</name>
        <dbReference type="ChEBI" id="CHEBI:57692"/>
    </cofactor>
</comment>
<dbReference type="Proteomes" id="UP000240325">
    <property type="component" value="Segment"/>
</dbReference>
<evidence type="ECO:0000256" key="7">
    <source>
        <dbReference type="RuleBase" id="RU371123"/>
    </source>
</evidence>
<comment type="catalytic activity">
    <reaction evidence="6 7">
        <text>2 R'C(R)SH + O2 = R'C(R)S-S(R)CR' + H2O2</text>
        <dbReference type="Rhea" id="RHEA:17357"/>
        <dbReference type="ChEBI" id="CHEBI:15379"/>
        <dbReference type="ChEBI" id="CHEBI:16240"/>
        <dbReference type="ChEBI" id="CHEBI:16520"/>
        <dbReference type="ChEBI" id="CHEBI:17412"/>
        <dbReference type="EC" id="1.8.3.2"/>
    </reaction>
</comment>
<evidence type="ECO:0000313" key="10">
    <source>
        <dbReference type="Proteomes" id="UP000240325"/>
    </source>
</evidence>
<feature type="domain" description="ERV/ALR sulfhydryl oxidase" evidence="8">
    <location>
        <begin position="3"/>
        <end position="106"/>
    </location>
</feature>
<dbReference type="InterPro" id="IPR017905">
    <property type="entry name" value="ERV/ALR_sulphydryl_oxidase"/>
</dbReference>
<dbReference type="Pfam" id="PF04777">
    <property type="entry name" value="Evr1_Alr"/>
    <property type="match status" value="1"/>
</dbReference>
<evidence type="ECO:0000256" key="6">
    <source>
        <dbReference type="ARBA" id="ARBA00048864"/>
    </source>
</evidence>
<dbReference type="InterPro" id="IPR039799">
    <property type="entry name" value="ALR/ERV"/>
</dbReference>
<dbReference type="EC" id="1.8.3.2" evidence="7"/>
<organism evidence="9">
    <name type="scientific">Bodo saltans virus</name>
    <dbReference type="NCBI Taxonomy" id="2024608"/>
    <lineage>
        <taxon>Viruses</taxon>
        <taxon>Varidnaviria</taxon>
        <taxon>Bamfordvirae</taxon>
        <taxon>Nucleocytoviricota</taxon>
        <taxon>Megaviricetes</taxon>
        <taxon>Imitervirales</taxon>
        <taxon>Mimiviridae</taxon>
        <taxon>Klosneuvirinae</taxon>
        <taxon>Theiavirus</taxon>
        <taxon>Theiavirus salishense</taxon>
    </lineage>
</organism>
<dbReference type="PROSITE" id="PS51324">
    <property type="entry name" value="ERV_ALR"/>
    <property type="match status" value="1"/>
</dbReference>
<name>A0A2H4UUT2_9VIRU</name>
<dbReference type="SUPFAM" id="SSF69000">
    <property type="entry name" value="FAD-dependent thiol oxidase"/>
    <property type="match status" value="1"/>
</dbReference>
<reference evidence="9" key="1">
    <citation type="journal article" date="2017" name="Elife">
        <title>The kinetoplastid-infecting Bodo saltans virus (BsV), a window into the most abundant giant viruses in the sea.</title>
        <authorList>
            <person name="Deeg C.M."/>
            <person name="Chow C.-E.T."/>
            <person name="Suttle C.A."/>
        </authorList>
    </citation>
    <scope>NUCLEOTIDE SEQUENCE</scope>
    <source>
        <strain evidence="9">NG1</strain>
    </source>
</reference>
<dbReference type="InterPro" id="IPR036774">
    <property type="entry name" value="ERV/ALR_sulphydryl_oxid_sf"/>
</dbReference>
<keyword evidence="2 7" id="KW-0285">Flavoprotein</keyword>
<dbReference type="PANTHER" id="PTHR12645:SF0">
    <property type="entry name" value="FAD-LINKED SULFHYDRYL OXIDASE ALR"/>
    <property type="match status" value="1"/>
</dbReference>
<evidence type="ECO:0000256" key="4">
    <source>
        <dbReference type="ARBA" id="ARBA00023002"/>
    </source>
</evidence>
<evidence type="ECO:0000259" key="8">
    <source>
        <dbReference type="PROSITE" id="PS51324"/>
    </source>
</evidence>
<dbReference type="EMBL" id="MF782455">
    <property type="protein sequence ID" value="ATZ80682.1"/>
    <property type="molecule type" value="Genomic_DNA"/>
</dbReference>
<feature type="transmembrane region" description="Helical" evidence="7">
    <location>
        <begin position="118"/>
        <end position="137"/>
    </location>
</feature>
<accession>A0A2H4UUT2</accession>
<proteinExistence type="predicted"/>
<keyword evidence="7" id="KW-0472">Membrane</keyword>
<keyword evidence="4 7" id="KW-0560">Oxidoreductase</keyword>
<dbReference type="GO" id="GO:0016971">
    <property type="term" value="F:flavin-dependent sulfhydryl oxidase activity"/>
    <property type="evidence" value="ECO:0007669"/>
    <property type="project" value="InterPro"/>
</dbReference>
<keyword evidence="3 7" id="KW-0274">FAD</keyword>
<keyword evidence="7" id="KW-1133">Transmembrane helix</keyword>
<protein>
    <recommendedName>
        <fullName evidence="7">Sulfhydryl oxidase</fullName>
        <ecNumber evidence="7">1.8.3.2</ecNumber>
    </recommendedName>
</protein>
<keyword evidence="5" id="KW-1015">Disulfide bond</keyword>